<protein>
    <submittedName>
        <fullName evidence="3">Uncharacterized protein</fullName>
    </submittedName>
</protein>
<proteinExistence type="predicted"/>
<evidence type="ECO:0000313" key="3">
    <source>
        <dbReference type="EMBL" id="PIO54539.1"/>
    </source>
</evidence>
<reference evidence="3 4" key="1">
    <citation type="submission" date="2015-09" db="EMBL/GenBank/DDBJ databases">
        <title>Draft genome of the parasitic nematode Teladorsagia circumcincta isolate WARC Sus (inbred).</title>
        <authorList>
            <person name="Mitreva M."/>
        </authorList>
    </citation>
    <scope>NUCLEOTIDE SEQUENCE [LARGE SCALE GENOMIC DNA]</scope>
    <source>
        <strain evidence="3 4">S</strain>
    </source>
</reference>
<evidence type="ECO:0000256" key="1">
    <source>
        <dbReference type="SAM" id="Coils"/>
    </source>
</evidence>
<accession>A0A2G9T9A2</accession>
<evidence type="ECO:0000256" key="2">
    <source>
        <dbReference type="SAM" id="MobiDB-lite"/>
    </source>
</evidence>
<keyword evidence="4" id="KW-1185">Reference proteome</keyword>
<evidence type="ECO:0000313" key="4">
    <source>
        <dbReference type="Proteomes" id="UP000230423"/>
    </source>
</evidence>
<keyword evidence="1" id="KW-0175">Coiled coil</keyword>
<dbReference type="Proteomes" id="UP000230423">
    <property type="component" value="Unassembled WGS sequence"/>
</dbReference>
<dbReference type="AlphaFoldDB" id="A0A2G9T9A2"/>
<sequence>MALKQVEEIRLKIEQDLVQELNQMKERLAEDQKNAENMVRQERYAHEKTKELLQLKTDEANQATVSLHRKLEDFSEVVKQRDEMQRSLEQLQERNSKMKRELSEEIDKLKKRHADELKTAEIMVEREREAHEKTLVRSQNTKKTKGN</sequence>
<feature type="coiled-coil region" evidence="1">
    <location>
        <begin position="3"/>
        <end position="41"/>
    </location>
</feature>
<feature type="region of interest" description="Disordered" evidence="2">
    <location>
        <begin position="128"/>
        <end position="147"/>
    </location>
</feature>
<dbReference type="OrthoDB" id="5874742at2759"/>
<organism evidence="3 4">
    <name type="scientific">Teladorsagia circumcincta</name>
    <name type="common">Brown stomach worm</name>
    <name type="synonym">Ostertagia circumcincta</name>
    <dbReference type="NCBI Taxonomy" id="45464"/>
    <lineage>
        <taxon>Eukaryota</taxon>
        <taxon>Metazoa</taxon>
        <taxon>Ecdysozoa</taxon>
        <taxon>Nematoda</taxon>
        <taxon>Chromadorea</taxon>
        <taxon>Rhabditida</taxon>
        <taxon>Rhabditina</taxon>
        <taxon>Rhabditomorpha</taxon>
        <taxon>Strongyloidea</taxon>
        <taxon>Trichostrongylidae</taxon>
        <taxon>Teladorsagia</taxon>
    </lineage>
</organism>
<dbReference type="EMBL" id="KZ395429">
    <property type="protein sequence ID" value="PIO54539.1"/>
    <property type="molecule type" value="Genomic_DNA"/>
</dbReference>
<name>A0A2G9T9A2_TELCI</name>
<gene>
    <name evidence="3" type="ORF">TELCIR_24097</name>
</gene>